<sequence length="637" mass="67732">MAPQAAPGWARQGPVFAEWSYYSADSARLAALPLDGPCRCRTDPGRAAAHPCPACDAMALAFQEELGKVGSLLHVKCRQSEQSIAACEIQVHAAAGLADGERMVRLGQAEDAAGAAMAMAQALASFRRASFTGLWRQLGRLRAHCPAHFAVLAGALAASPLFGESSHEPHQLLRVSQAYAAIHACYAGCAAPPPAHAALRLWRGWVDASCLPKVHAALREHLHCGPPGHKLPPSPTRSLHGACGRTVCTAFLDSADLARYHAGLSASPASCDALSLWWATDDDDDDEAAVHVAHDVSSGPWLADQRRVSAATLAPHQLLPFLHSELNLGKLGSAGSPLGMALPRTPESDTESRLQRRSAQKIQRKMIMERLRPLVLASEERFDYTDPATPGLRVSIRAHIRLAYDDSMADPTAAADGGGGQCLLKDVLEHGPAALDSCADTTAPPFAVIEVHLGDGDDQMPGWLAQMFFEGALVHPVLDFDIYLHAIATLCPQRASGLPYWLVDCSQSPFDTPPASPAVASTACLCPSPTARSPTLGYAAVDIPPCPPPAQAPRSPLYETSRLLPVHPAPPPGPSLGELRRILTAALATAVAVSILLTIWPCHQQIARIVVEMADVLAEWVGRLLRLHARSYAHDAV</sequence>
<keyword evidence="2" id="KW-1185">Reference proteome</keyword>
<dbReference type="EMBL" id="JANBUJ010000584">
    <property type="protein sequence ID" value="KAJ2771172.1"/>
    <property type="molecule type" value="Genomic_DNA"/>
</dbReference>
<reference evidence="1" key="1">
    <citation type="submission" date="2022-07" db="EMBL/GenBank/DDBJ databases">
        <title>Phylogenomic reconstructions and comparative analyses of Kickxellomycotina fungi.</title>
        <authorList>
            <person name="Reynolds N.K."/>
            <person name="Stajich J.E."/>
            <person name="Barry K."/>
            <person name="Grigoriev I.V."/>
            <person name="Crous P."/>
            <person name="Smith M.E."/>
        </authorList>
    </citation>
    <scope>NUCLEOTIDE SEQUENCE</scope>
    <source>
        <strain evidence="1">CBS 109366</strain>
    </source>
</reference>
<organism evidence="1 2">
    <name type="scientific">Coemansia nantahalensis</name>
    <dbReference type="NCBI Taxonomy" id="2789366"/>
    <lineage>
        <taxon>Eukaryota</taxon>
        <taxon>Fungi</taxon>
        <taxon>Fungi incertae sedis</taxon>
        <taxon>Zoopagomycota</taxon>
        <taxon>Kickxellomycotina</taxon>
        <taxon>Kickxellomycetes</taxon>
        <taxon>Kickxellales</taxon>
        <taxon>Kickxellaceae</taxon>
        <taxon>Coemansia</taxon>
    </lineage>
</organism>
<name>A0ACC1K0V9_9FUNG</name>
<evidence type="ECO:0000313" key="2">
    <source>
        <dbReference type="Proteomes" id="UP001140234"/>
    </source>
</evidence>
<accession>A0ACC1K0V9</accession>
<gene>
    <name evidence="1" type="ORF">IWQ57_002329</name>
</gene>
<comment type="caution">
    <text evidence="1">The sequence shown here is derived from an EMBL/GenBank/DDBJ whole genome shotgun (WGS) entry which is preliminary data.</text>
</comment>
<dbReference type="Proteomes" id="UP001140234">
    <property type="component" value="Unassembled WGS sequence"/>
</dbReference>
<proteinExistence type="predicted"/>
<protein>
    <submittedName>
        <fullName evidence="1">Uncharacterized protein</fullName>
    </submittedName>
</protein>
<evidence type="ECO:0000313" key="1">
    <source>
        <dbReference type="EMBL" id="KAJ2771172.1"/>
    </source>
</evidence>